<reference evidence="1 2" key="1">
    <citation type="submission" date="2012-10" db="EMBL/GenBank/DDBJ databases">
        <authorList>
            <person name="Zafar N."/>
            <person name="Inman J."/>
            <person name="Hall N."/>
            <person name="Lorenzi H."/>
            <person name="Caler E."/>
        </authorList>
    </citation>
    <scope>NUCLEOTIDE SEQUENCE [LARGE SCALE GENOMIC DNA]</scope>
    <source>
        <strain evidence="1 2">IP1</strain>
    </source>
</reference>
<dbReference type="GeneID" id="14889197"/>
<dbReference type="Proteomes" id="UP000014680">
    <property type="component" value="Unassembled WGS sequence"/>
</dbReference>
<organism evidence="1 2">
    <name type="scientific">Entamoeba invadens IP1</name>
    <dbReference type="NCBI Taxonomy" id="370355"/>
    <lineage>
        <taxon>Eukaryota</taxon>
        <taxon>Amoebozoa</taxon>
        <taxon>Evosea</taxon>
        <taxon>Archamoebae</taxon>
        <taxon>Mastigamoebida</taxon>
        <taxon>Entamoebidae</taxon>
        <taxon>Entamoeba</taxon>
    </lineage>
</organism>
<dbReference type="VEuPathDB" id="AmoebaDB:EIN_510310"/>
<dbReference type="EMBL" id="KB206514">
    <property type="protein sequence ID" value="ELP90218.1"/>
    <property type="molecule type" value="Genomic_DNA"/>
</dbReference>
<evidence type="ECO:0000313" key="2">
    <source>
        <dbReference type="Proteomes" id="UP000014680"/>
    </source>
</evidence>
<dbReference type="PANTHER" id="PTHR45661:SF3">
    <property type="entry name" value="IG-LIKE DOMAIN-CONTAINING PROTEIN"/>
    <property type="match status" value="1"/>
</dbReference>
<evidence type="ECO:0000313" key="1">
    <source>
        <dbReference type="EMBL" id="ELP90218.1"/>
    </source>
</evidence>
<dbReference type="PANTHER" id="PTHR45661">
    <property type="entry name" value="SURFACE ANTIGEN"/>
    <property type="match status" value="1"/>
</dbReference>
<dbReference type="KEGG" id="eiv:EIN_510310"/>
<name>A0A0A1U7B2_ENTIV</name>
<dbReference type="InterPro" id="IPR026906">
    <property type="entry name" value="LRR_5"/>
</dbReference>
<dbReference type="OrthoDB" id="635273at2759"/>
<proteinExistence type="predicted"/>
<keyword evidence="2" id="KW-1185">Reference proteome</keyword>
<dbReference type="SUPFAM" id="SSF52058">
    <property type="entry name" value="L domain-like"/>
    <property type="match status" value="1"/>
</dbReference>
<gene>
    <name evidence="1" type="ORF">EIN_510310</name>
</gene>
<dbReference type="InterPro" id="IPR053139">
    <property type="entry name" value="Surface_bspA-like"/>
</dbReference>
<accession>A0A0A1U7B2</accession>
<dbReference type="Pfam" id="PF13306">
    <property type="entry name" value="LRR_5"/>
    <property type="match status" value="1"/>
</dbReference>
<dbReference type="AlphaFoldDB" id="A0A0A1U7B2"/>
<dbReference type="RefSeq" id="XP_004256989.1">
    <property type="nucleotide sequence ID" value="XM_004256941.1"/>
</dbReference>
<evidence type="ECO:0008006" key="3">
    <source>
        <dbReference type="Google" id="ProtNLM"/>
    </source>
</evidence>
<sequence length="257" mass="29251">MSKFHFNPIPIYNRTINYFPNIETLNLWDANDPNFGNDIYDITYFPTYKRNFFQVNIWFEVTFTDYLNVGAISYLSFKNLVVTNKDQKSFKKIRSIEIPQNVRKLEEMCFCGNGSIQSVSLPPTVTILGRKSLCSCKSLSIVEMSENIYSIGESCFFNCDSLTSIKLPNYTIRNLPYRAFARCIRLKEFTIPKSVTQLGADCFNGCVMLKEMNIPSSVVSIGRECFSRCETLSIVNIPQSVSLIGNGCFSKCINCSV</sequence>
<dbReference type="InterPro" id="IPR032675">
    <property type="entry name" value="LRR_dom_sf"/>
</dbReference>
<dbReference type="Gene3D" id="3.80.10.10">
    <property type="entry name" value="Ribonuclease Inhibitor"/>
    <property type="match status" value="1"/>
</dbReference>
<protein>
    <recommendedName>
        <fullName evidence="3">Leucine rich repeat containing protein BspA family protein</fullName>
    </recommendedName>
</protein>